<dbReference type="Gene3D" id="1.25.40.90">
    <property type="match status" value="1"/>
</dbReference>
<dbReference type="GO" id="GO:0032050">
    <property type="term" value="F:clathrin heavy chain binding"/>
    <property type="evidence" value="ECO:0007669"/>
    <property type="project" value="TreeGrafter"/>
</dbReference>
<reference evidence="12" key="1">
    <citation type="submission" date="2025-08" db="UniProtKB">
        <authorList>
            <consortium name="RefSeq"/>
        </authorList>
    </citation>
    <scope>IDENTIFICATION</scope>
    <source>
        <tissue evidence="12">Fruit stalk</tissue>
    </source>
</reference>
<dbReference type="GO" id="GO:0048268">
    <property type="term" value="P:clathrin coat assembly"/>
    <property type="evidence" value="ECO:0007669"/>
    <property type="project" value="InterPro"/>
</dbReference>
<dbReference type="GO" id="GO:0005905">
    <property type="term" value="C:clathrin-coated pit"/>
    <property type="evidence" value="ECO:0007669"/>
    <property type="project" value="UniProtKB-SubCell"/>
</dbReference>
<dbReference type="RefSeq" id="XP_022769951.1">
    <property type="nucleotide sequence ID" value="XM_022914216.1"/>
</dbReference>
<dbReference type="Pfam" id="PF07651">
    <property type="entry name" value="ANTH"/>
    <property type="match status" value="1"/>
</dbReference>
<gene>
    <name evidence="12" type="primary">LOC111313531</name>
</gene>
<dbReference type="GO" id="GO:0072583">
    <property type="term" value="P:clathrin-dependent endocytosis"/>
    <property type="evidence" value="ECO:0007669"/>
    <property type="project" value="InterPro"/>
</dbReference>
<dbReference type="InterPro" id="IPR014712">
    <property type="entry name" value="ANTH_dom_sf"/>
</dbReference>
<dbReference type="PANTHER" id="PTHR22951:SF75">
    <property type="entry name" value="CLATHRIN COAT ASSEMBLY PROTEIN AP180"/>
    <property type="match status" value="1"/>
</dbReference>
<dbReference type="InterPro" id="IPR011417">
    <property type="entry name" value="ANTH_dom"/>
</dbReference>
<dbReference type="InterPro" id="IPR048050">
    <property type="entry name" value="ANTH_N_plant"/>
</dbReference>
<dbReference type="GO" id="GO:0000149">
    <property type="term" value="F:SNARE binding"/>
    <property type="evidence" value="ECO:0007669"/>
    <property type="project" value="TreeGrafter"/>
</dbReference>
<keyword evidence="11" id="KW-1185">Reference proteome</keyword>
<feature type="compositionally biased region" description="Basic and acidic residues" evidence="9">
    <location>
        <begin position="338"/>
        <end position="347"/>
    </location>
</feature>
<dbReference type="SUPFAM" id="SSF48464">
    <property type="entry name" value="ENTH/VHS domain"/>
    <property type="match status" value="1"/>
</dbReference>
<accession>A0A6P6AYW3</accession>
<feature type="domain" description="ENTH" evidence="10">
    <location>
        <begin position="23"/>
        <end position="159"/>
    </location>
</feature>
<feature type="region of interest" description="Disordered" evidence="9">
    <location>
        <begin position="333"/>
        <end position="355"/>
    </location>
</feature>
<dbReference type="FunFam" id="1.20.58.150:FF:000005">
    <property type="entry name" value="putative clathrin assembly protein At2g25430"/>
    <property type="match status" value="1"/>
</dbReference>
<dbReference type="Gene3D" id="1.20.58.150">
    <property type="entry name" value="ANTH domain"/>
    <property type="match status" value="1"/>
</dbReference>
<evidence type="ECO:0000256" key="6">
    <source>
        <dbReference type="ARBA" id="ARBA00023136"/>
    </source>
</evidence>
<comment type="subcellular location">
    <subcellularLocation>
        <location evidence="1">Cytoplasmic vesicle</location>
        <location evidence="1">Clathrin-coated vesicle</location>
    </subcellularLocation>
    <subcellularLocation>
        <location evidence="2">Golgi apparatus</location>
    </subcellularLocation>
    <subcellularLocation>
        <location evidence="3">Membrane</location>
        <location evidence="3">Clathrin-coated pit</location>
    </subcellularLocation>
</comment>
<keyword evidence="6" id="KW-0472">Membrane</keyword>
<name>A0A6P6AYW3_DURZI</name>
<dbReference type="SUPFAM" id="SSF89009">
    <property type="entry name" value="GAT-like domain"/>
    <property type="match status" value="1"/>
</dbReference>
<sequence>MPSKLKKAIEAVKDQTSISLAKVVNTNSSNLDVAVLKATTRDQVPIDERYVSEILQTISSNKLHAAICAHAIAKRIGKTKNWVVALKSLMLVLRIFQDGDPFFPIEVLHARNRGAKILNLSNFRDYSNSSPYDYTAFVRSFSFYLDERLDCFVTGKLQRRFTNKERQSSYPRSHRVKQQPVRDLKPPMLLDRISYWQRLLDRAIATKPTGAAKTNRLVLISLYDVVQESFDLYRDISDGLGLLLDGFFHLQYQSCVNAFQYCVKATKQFEELSSFYDFCKSLGVGRTSEYPSVQKISEELMETLQEFLKDQASFPSPGKSPSSNSAHLLLLPAPSAKDPSETTERESQAGSRCTSLEDLMSQTEPAETLSPSFLVGHFSELSEKRCHEQEDMYNVTETGSNHSLPIDQGTNVTIDFVSFDDWPTVDKTQRQQNSAISNSTKGEKGCWELDLLEATAQPVEVSQNLANDHSFFDNWLQQDHKKEQASQIEGNGHSYINDWLQENQQHEQAAHNVAKGHLFFDGWLQEDKKLEPASQIVANNGHSYFDDWLQEDKKEPEEEQHSASNWSNGSKEGWEIVSVEAATQPAQASQHLAYGIEPSMANYLFDQRPILPPRQYNPFLEDETDISASIATTTNDNAAFPDNFSMAPTFQATPAFFAQSPNEMATPTFHAIPTSISQDPKGTTAAFKDDDYDPFGQWPTMKAKNNVSPDGSVDQQNVLLQQELWLQNQDKIMARHIV</sequence>
<dbReference type="InterPro" id="IPR008942">
    <property type="entry name" value="ENTH_VHS"/>
</dbReference>
<evidence type="ECO:0000256" key="1">
    <source>
        <dbReference type="ARBA" id="ARBA00004132"/>
    </source>
</evidence>
<dbReference type="PANTHER" id="PTHR22951">
    <property type="entry name" value="CLATHRIN ASSEMBLY PROTEIN"/>
    <property type="match status" value="1"/>
</dbReference>
<keyword evidence="5" id="KW-0333">Golgi apparatus</keyword>
<evidence type="ECO:0000256" key="5">
    <source>
        <dbReference type="ARBA" id="ARBA00023034"/>
    </source>
</evidence>
<dbReference type="Proteomes" id="UP000515121">
    <property type="component" value="Unplaced"/>
</dbReference>
<keyword evidence="7" id="KW-0168">Coated pit</keyword>
<dbReference type="GO" id="GO:0005545">
    <property type="term" value="F:1-phosphatidylinositol binding"/>
    <property type="evidence" value="ECO:0007669"/>
    <property type="project" value="InterPro"/>
</dbReference>
<keyword evidence="4" id="KW-0254">Endocytosis</keyword>
<dbReference type="CDD" id="cd16987">
    <property type="entry name" value="ANTH_N_AP180_plant"/>
    <property type="match status" value="1"/>
</dbReference>
<evidence type="ECO:0000256" key="2">
    <source>
        <dbReference type="ARBA" id="ARBA00004555"/>
    </source>
</evidence>
<keyword evidence="8" id="KW-0968">Cytoplasmic vesicle</keyword>
<dbReference type="AlphaFoldDB" id="A0A6P6AYW3"/>
<dbReference type="OrthoDB" id="44015at2759"/>
<evidence type="ECO:0000256" key="7">
    <source>
        <dbReference type="ARBA" id="ARBA00023176"/>
    </source>
</evidence>
<evidence type="ECO:0000259" key="10">
    <source>
        <dbReference type="PROSITE" id="PS50942"/>
    </source>
</evidence>
<dbReference type="KEGG" id="dzi:111313531"/>
<evidence type="ECO:0000313" key="12">
    <source>
        <dbReference type="RefSeq" id="XP_022769951.1"/>
    </source>
</evidence>
<dbReference type="GO" id="GO:0005794">
    <property type="term" value="C:Golgi apparatus"/>
    <property type="evidence" value="ECO:0007669"/>
    <property type="project" value="UniProtKB-SubCell"/>
</dbReference>
<evidence type="ECO:0000256" key="4">
    <source>
        <dbReference type="ARBA" id="ARBA00022583"/>
    </source>
</evidence>
<evidence type="ECO:0000256" key="3">
    <source>
        <dbReference type="ARBA" id="ARBA00004600"/>
    </source>
</evidence>
<dbReference type="GO" id="GO:0005546">
    <property type="term" value="F:phosphatidylinositol-4,5-bisphosphate binding"/>
    <property type="evidence" value="ECO:0007669"/>
    <property type="project" value="TreeGrafter"/>
</dbReference>
<dbReference type="InterPro" id="IPR045192">
    <property type="entry name" value="AP180-like"/>
</dbReference>
<dbReference type="GeneID" id="111313531"/>
<protein>
    <submittedName>
        <fullName evidence="12">Clathrin coat assembly protein AP180-like</fullName>
    </submittedName>
</protein>
<dbReference type="GO" id="GO:0030136">
    <property type="term" value="C:clathrin-coated vesicle"/>
    <property type="evidence" value="ECO:0007669"/>
    <property type="project" value="UniProtKB-SubCell"/>
</dbReference>
<evidence type="ECO:0000313" key="11">
    <source>
        <dbReference type="Proteomes" id="UP000515121"/>
    </source>
</evidence>
<organism evidence="11 12">
    <name type="scientific">Durio zibethinus</name>
    <name type="common">Durian</name>
    <dbReference type="NCBI Taxonomy" id="66656"/>
    <lineage>
        <taxon>Eukaryota</taxon>
        <taxon>Viridiplantae</taxon>
        <taxon>Streptophyta</taxon>
        <taxon>Embryophyta</taxon>
        <taxon>Tracheophyta</taxon>
        <taxon>Spermatophyta</taxon>
        <taxon>Magnoliopsida</taxon>
        <taxon>eudicotyledons</taxon>
        <taxon>Gunneridae</taxon>
        <taxon>Pentapetalae</taxon>
        <taxon>rosids</taxon>
        <taxon>malvids</taxon>
        <taxon>Malvales</taxon>
        <taxon>Malvaceae</taxon>
        <taxon>Helicteroideae</taxon>
        <taxon>Durio</taxon>
    </lineage>
</organism>
<dbReference type="PROSITE" id="PS50942">
    <property type="entry name" value="ENTH"/>
    <property type="match status" value="1"/>
</dbReference>
<evidence type="ECO:0000256" key="8">
    <source>
        <dbReference type="ARBA" id="ARBA00023329"/>
    </source>
</evidence>
<evidence type="ECO:0000256" key="9">
    <source>
        <dbReference type="SAM" id="MobiDB-lite"/>
    </source>
</evidence>
<dbReference type="GO" id="GO:0006900">
    <property type="term" value="P:vesicle budding from membrane"/>
    <property type="evidence" value="ECO:0007669"/>
    <property type="project" value="TreeGrafter"/>
</dbReference>
<proteinExistence type="predicted"/>
<dbReference type="InterPro" id="IPR013809">
    <property type="entry name" value="ENTH"/>
</dbReference>
<dbReference type="SMART" id="SM00273">
    <property type="entry name" value="ENTH"/>
    <property type="match status" value="1"/>
</dbReference>